<accession>A0A917NIB2</accession>
<comment type="caution">
    <text evidence="2">The sequence shown here is derived from an EMBL/GenBank/DDBJ whole genome shotgun (WGS) entry which is preliminary data.</text>
</comment>
<evidence type="ECO:0000313" key="3">
    <source>
        <dbReference type="Proteomes" id="UP000637695"/>
    </source>
</evidence>
<dbReference type="Gene3D" id="3.20.20.150">
    <property type="entry name" value="Divalent-metal-dependent TIM barrel enzymes"/>
    <property type="match status" value="1"/>
</dbReference>
<dbReference type="PANTHER" id="PTHR12110">
    <property type="entry name" value="HYDROXYPYRUVATE ISOMERASE"/>
    <property type="match status" value="1"/>
</dbReference>
<dbReference type="SUPFAM" id="SSF51658">
    <property type="entry name" value="Xylose isomerase-like"/>
    <property type="match status" value="1"/>
</dbReference>
<dbReference type="InterPro" id="IPR050312">
    <property type="entry name" value="IolE/XylAMocC-like"/>
</dbReference>
<reference evidence="2" key="2">
    <citation type="submission" date="2020-09" db="EMBL/GenBank/DDBJ databases">
        <authorList>
            <person name="Sun Q."/>
            <person name="Ohkuma M."/>
        </authorList>
    </citation>
    <scope>NUCLEOTIDE SEQUENCE</scope>
    <source>
        <strain evidence="2">JCM 18487</strain>
    </source>
</reference>
<dbReference type="Pfam" id="PF01261">
    <property type="entry name" value="AP_endonuc_2"/>
    <property type="match status" value="1"/>
</dbReference>
<dbReference type="AlphaFoldDB" id="A0A917NIB2"/>
<gene>
    <name evidence="2" type="ORF">GCM10010885_10300</name>
</gene>
<keyword evidence="3" id="KW-1185">Reference proteome</keyword>
<name>A0A917NIB2_9BACL</name>
<dbReference type="InterPro" id="IPR036237">
    <property type="entry name" value="Xyl_isomerase-like_sf"/>
</dbReference>
<organism evidence="2 3">
    <name type="scientific">Alicyclobacillus cellulosilyticus</name>
    <dbReference type="NCBI Taxonomy" id="1003997"/>
    <lineage>
        <taxon>Bacteria</taxon>
        <taxon>Bacillati</taxon>
        <taxon>Bacillota</taxon>
        <taxon>Bacilli</taxon>
        <taxon>Bacillales</taxon>
        <taxon>Alicyclobacillaceae</taxon>
        <taxon>Alicyclobacillus</taxon>
    </lineage>
</organism>
<evidence type="ECO:0000313" key="2">
    <source>
        <dbReference type="EMBL" id="GGJ02960.1"/>
    </source>
</evidence>
<feature type="domain" description="Xylose isomerase-like TIM barrel" evidence="1">
    <location>
        <begin position="30"/>
        <end position="271"/>
    </location>
</feature>
<dbReference type="EMBL" id="BMOY01000012">
    <property type="protein sequence ID" value="GGJ02960.1"/>
    <property type="molecule type" value="Genomic_DNA"/>
</dbReference>
<reference evidence="2" key="1">
    <citation type="journal article" date="2014" name="Int. J. Syst. Evol. Microbiol.">
        <title>Complete genome sequence of Corynebacterium casei LMG S-19264T (=DSM 44701T), isolated from a smear-ripened cheese.</title>
        <authorList>
            <consortium name="US DOE Joint Genome Institute (JGI-PGF)"/>
            <person name="Walter F."/>
            <person name="Albersmeier A."/>
            <person name="Kalinowski J."/>
            <person name="Ruckert C."/>
        </authorList>
    </citation>
    <scope>NUCLEOTIDE SEQUENCE</scope>
    <source>
        <strain evidence="2">JCM 18487</strain>
    </source>
</reference>
<proteinExistence type="predicted"/>
<dbReference type="PANTHER" id="PTHR12110:SF53">
    <property type="entry name" value="BLR5974 PROTEIN"/>
    <property type="match status" value="1"/>
</dbReference>
<evidence type="ECO:0000259" key="1">
    <source>
        <dbReference type="Pfam" id="PF01261"/>
    </source>
</evidence>
<dbReference type="InterPro" id="IPR013022">
    <property type="entry name" value="Xyl_isomerase-like_TIM-brl"/>
</dbReference>
<protein>
    <recommendedName>
        <fullName evidence="1">Xylose isomerase-like TIM barrel domain-containing protein</fullName>
    </recommendedName>
</protein>
<sequence>MNLCLSMWSFHRRFFQGEMSVIEFLGESSARGIRVVELLDVFWRDKASELPQVQHRLAELGLKVGAYAVSNDFAAPDAQARRQALQAVLDGIETAQALKAPVVRVFSGDLKAGIEFATAFAWVVEGLREAAGVAERCGIRLALENHGLLAGQAEQVRQILEAVASPALGSTFDCGNFLLVGQSPYSAWEALAPYVVHVHVKDVREVTDGQGWPGLDGRRYIGTACGEGQVPLKELLHEKARAGYRGAVSLEYEGPGDEGAGVDQSVAYLRSACGWPSGGFAV</sequence>
<dbReference type="Proteomes" id="UP000637695">
    <property type="component" value="Unassembled WGS sequence"/>
</dbReference>
<dbReference type="RefSeq" id="WP_188881567.1">
    <property type="nucleotide sequence ID" value="NZ_BMOY01000012.1"/>
</dbReference>